<evidence type="ECO:0000313" key="10">
    <source>
        <dbReference type="Proteomes" id="UP000516028"/>
    </source>
</evidence>
<feature type="transmembrane region" description="Helical" evidence="5">
    <location>
        <begin position="64"/>
        <end position="88"/>
    </location>
</feature>
<organism evidence="9 10">
    <name type="scientific">Diaphorobacter aerolatus</name>
    <dbReference type="NCBI Taxonomy" id="1288495"/>
    <lineage>
        <taxon>Bacteria</taxon>
        <taxon>Pseudomonadati</taxon>
        <taxon>Pseudomonadota</taxon>
        <taxon>Betaproteobacteria</taxon>
        <taxon>Burkholderiales</taxon>
        <taxon>Comamonadaceae</taxon>
        <taxon>Diaphorobacter</taxon>
    </lineage>
</organism>
<dbReference type="PANTHER" id="PTHR37422:SF21">
    <property type="entry name" value="EXOQ-LIKE PROTEIN"/>
    <property type="match status" value="1"/>
</dbReference>
<evidence type="ECO:0000259" key="8">
    <source>
        <dbReference type="Pfam" id="PF15864"/>
    </source>
</evidence>
<protein>
    <submittedName>
        <fullName evidence="9">O-antigen ligase C-terminal domain-containing protein</fullName>
    </submittedName>
</protein>
<dbReference type="Pfam" id="PF04932">
    <property type="entry name" value="Wzy_C"/>
    <property type="match status" value="1"/>
</dbReference>
<keyword evidence="9" id="KW-0436">Ligase</keyword>
<proteinExistence type="predicted"/>
<feature type="transmembrane region" description="Helical" evidence="5">
    <location>
        <begin position="32"/>
        <end position="52"/>
    </location>
</feature>
<evidence type="ECO:0000256" key="4">
    <source>
        <dbReference type="ARBA" id="ARBA00023136"/>
    </source>
</evidence>
<dbReference type="Pfam" id="PF11846">
    <property type="entry name" value="Wzy_C_2"/>
    <property type="match status" value="1"/>
</dbReference>
<dbReference type="RefSeq" id="WP_187723424.1">
    <property type="nucleotide sequence ID" value="NZ_CP060783.1"/>
</dbReference>
<dbReference type="InterPro" id="IPR051533">
    <property type="entry name" value="WaaL-like"/>
</dbReference>
<name>A0A7H0GHH8_9BURK</name>
<feature type="domain" description="Virulence factor membrane-bound polymerase C-terminal" evidence="7">
    <location>
        <begin position="335"/>
        <end position="515"/>
    </location>
</feature>
<evidence type="ECO:0000259" key="7">
    <source>
        <dbReference type="Pfam" id="PF11846"/>
    </source>
</evidence>
<sequence>MKAVTHVIALALKSLAVAIPFLFAYTQSPLTNFWPLVASALCGGLIVLLSIARMGQPAALREDLGRSLAFGLLLAGTLASVVGLIQFFKGDVGLSPWIYQSTVGQAIGNVRQRNQQATLLLMAALALLLCVSRWLGGARERGVDAPTRANTWVTVFAVAAPWLLALLCMGSGVTASRTGAVEWMALVIMLWFWRKSMGRLALGLAVAGLFAYLLAAWALPELLLRWTGVQVDGLFMRVADTSHRCTSRFTLWSNMAHLIGLQPWTGWGWGELDFAHYSTVFPGERFCVLLDNAHNLPLHLAVELGLPVAMAFCALVLWVLWRAKPWRETDAARQLAWGVLALIAMHSMLEFPLWYGPFQLVAVLSIVILLLPVRAVEIAAQETMRWQVAALLACVAWLAGIHLVTSDFRRMAALYQSPPYRAAQWRELTPREVSENSDFFTDQAEFAWLTTTSLTPGNAAQMHAMARRMLHYSPEPRVITKLIESARILGVEVEVQEQMKLFQIAYPDAFKAFVAKQPLPAASAH</sequence>
<dbReference type="Proteomes" id="UP000516028">
    <property type="component" value="Chromosome"/>
</dbReference>
<dbReference type="Pfam" id="PF15864">
    <property type="entry name" value="PglL_A"/>
    <property type="match status" value="1"/>
</dbReference>
<keyword evidence="4 5" id="KW-0472">Membrane</keyword>
<feature type="domain" description="Protein glycosylation ligase" evidence="8">
    <location>
        <begin position="106"/>
        <end position="128"/>
    </location>
</feature>
<dbReference type="KEGG" id="daer:H9K75_16395"/>
<accession>A0A7H0GHH8</accession>
<dbReference type="InterPro" id="IPR007016">
    <property type="entry name" value="O-antigen_ligase-rel_domated"/>
</dbReference>
<feature type="transmembrane region" description="Helical" evidence="5">
    <location>
        <begin position="360"/>
        <end position="376"/>
    </location>
</feature>
<dbReference type="GO" id="GO:0016020">
    <property type="term" value="C:membrane"/>
    <property type="evidence" value="ECO:0007669"/>
    <property type="project" value="UniProtKB-SubCell"/>
</dbReference>
<evidence type="ECO:0000256" key="1">
    <source>
        <dbReference type="ARBA" id="ARBA00004141"/>
    </source>
</evidence>
<dbReference type="InterPro" id="IPR021797">
    <property type="entry name" value="Wzy_C_2"/>
</dbReference>
<dbReference type="PANTHER" id="PTHR37422">
    <property type="entry name" value="TEICHURONIC ACID BIOSYNTHESIS PROTEIN TUAE"/>
    <property type="match status" value="1"/>
</dbReference>
<feature type="transmembrane region" description="Helical" evidence="5">
    <location>
        <begin position="173"/>
        <end position="193"/>
    </location>
</feature>
<reference evidence="9 10" key="1">
    <citation type="submission" date="2020-08" db="EMBL/GenBank/DDBJ databases">
        <title>Genome sequence of Diaphorobacter aerolatus KACC 16536T.</title>
        <authorList>
            <person name="Hyun D.-W."/>
            <person name="Bae J.-W."/>
        </authorList>
    </citation>
    <scope>NUCLEOTIDE SEQUENCE [LARGE SCALE GENOMIC DNA]</scope>
    <source>
        <strain evidence="9 10">KACC 16536</strain>
    </source>
</reference>
<feature type="transmembrane region" description="Helical" evidence="5">
    <location>
        <begin position="200"/>
        <end position="219"/>
    </location>
</feature>
<feature type="domain" description="O-antigen ligase-related" evidence="6">
    <location>
        <begin position="164"/>
        <end position="313"/>
    </location>
</feature>
<evidence type="ECO:0000259" key="6">
    <source>
        <dbReference type="Pfam" id="PF04932"/>
    </source>
</evidence>
<gene>
    <name evidence="9" type="ORF">H9K75_16395</name>
</gene>
<feature type="transmembrane region" description="Helical" evidence="5">
    <location>
        <begin position="149"/>
        <end position="167"/>
    </location>
</feature>
<dbReference type="EMBL" id="CP060783">
    <property type="protein sequence ID" value="QNP47744.1"/>
    <property type="molecule type" value="Genomic_DNA"/>
</dbReference>
<dbReference type="InterPro" id="IPR031726">
    <property type="entry name" value="PglL_A"/>
</dbReference>
<feature type="transmembrane region" description="Helical" evidence="5">
    <location>
        <begin position="388"/>
        <end position="405"/>
    </location>
</feature>
<comment type="subcellular location">
    <subcellularLocation>
        <location evidence="1">Membrane</location>
        <topology evidence="1">Multi-pass membrane protein</topology>
    </subcellularLocation>
</comment>
<dbReference type="GO" id="GO:0016874">
    <property type="term" value="F:ligase activity"/>
    <property type="evidence" value="ECO:0007669"/>
    <property type="project" value="UniProtKB-KW"/>
</dbReference>
<keyword evidence="3 5" id="KW-1133">Transmembrane helix</keyword>
<dbReference type="AlphaFoldDB" id="A0A7H0GHH8"/>
<evidence type="ECO:0000256" key="5">
    <source>
        <dbReference type="SAM" id="Phobius"/>
    </source>
</evidence>
<evidence type="ECO:0000256" key="2">
    <source>
        <dbReference type="ARBA" id="ARBA00022692"/>
    </source>
</evidence>
<evidence type="ECO:0000256" key="3">
    <source>
        <dbReference type="ARBA" id="ARBA00022989"/>
    </source>
</evidence>
<evidence type="ECO:0000313" key="9">
    <source>
        <dbReference type="EMBL" id="QNP47744.1"/>
    </source>
</evidence>
<feature type="transmembrane region" description="Helical" evidence="5">
    <location>
        <begin position="304"/>
        <end position="323"/>
    </location>
</feature>
<keyword evidence="2 5" id="KW-0812">Transmembrane</keyword>
<feature type="transmembrane region" description="Helical" evidence="5">
    <location>
        <begin position="117"/>
        <end position="137"/>
    </location>
</feature>
<keyword evidence="10" id="KW-1185">Reference proteome</keyword>